<keyword evidence="11" id="KW-1185">Reference proteome</keyword>
<dbReference type="InterPro" id="IPR010141">
    <property type="entry name" value="FGAM_synthase"/>
</dbReference>
<dbReference type="GO" id="GO:0004642">
    <property type="term" value="F:phosphoribosylformylglycinamidine synthase activity"/>
    <property type="evidence" value="ECO:0007669"/>
    <property type="project" value="TreeGrafter"/>
</dbReference>
<evidence type="ECO:0000256" key="4">
    <source>
        <dbReference type="ARBA" id="ARBA00022755"/>
    </source>
</evidence>
<organism evidence="10 11">
    <name type="scientific">Eubacterium aggregans</name>
    <dbReference type="NCBI Taxonomy" id="81409"/>
    <lineage>
        <taxon>Bacteria</taxon>
        <taxon>Bacillati</taxon>
        <taxon>Bacillota</taxon>
        <taxon>Clostridia</taxon>
        <taxon>Eubacteriales</taxon>
        <taxon>Eubacteriaceae</taxon>
        <taxon>Eubacterium</taxon>
    </lineage>
</organism>
<dbReference type="InterPro" id="IPR036676">
    <property type="entry name" value="PurM-like_C_sf"/>
</dbReference>
<dbReference type="EMBL" id="FNRK01000004">
    <property type="protein sequence ID" value="SEA13216.1"/>
    <property type="molecule type" value="Genomic_DNA"/>
</dbReference>
<protein>
    <submittedName>
        <fullName evidence="10">Phosphoribosylformylglycinamidine synthase</fullName>
    </submittedName>
</protein>
<dbReference type="AlphaFoldDB" id="A0A1H3YNU4"/>
<dbReference type="Proteomes" id="UP000199394">
    <property type="component" value="Unassembled WGS sequence"/>
</dbReference>
<dbReference type="GO" id="GO:0006164">
    <property type="term" value="P:purine nucleotide biosynthetic process"/>
    <property type="evidence" value="ECO:0007669"/>
    <property type="project" value="UniProtKB-KW"/>
</dbReference>
<dbReference type="SUPFAM" id="SSF56042">
    <property type="entry name" value="PurM C-terminal domain-like"/>
    <property type="match status" value="2"/>
</dbReference>
<dbReference type="Pfam" id="PF18072">
    <property type="entry name" value="FGAR-AT_linker"/>
    <property type="match status" value="1"/>
</dbReference>
<evidence type="ECO:0000256" key="1">
    <source>
        <dbReference type="ARBA" id="ARBA00022598"/>
    </source>
</evidence>
<dbReference type="InterPro" id="IPR010918">
    <property type="entry name" value="PurM-like_C_dom"/>
</dbReference>
<dbReference type="PANTHER" id="PTHR10099">
    <property type="entry name" value="PHOSPHORIBOSYLFORMYLGLYCINAMIDINE SYNTHASE"/>
    <property type="match status" value="1"/>
</dbReference>
<accession>A0A1H3YNU4</accession>
<feature type="compositionally biased region" description="Basic and acidic residues" evidence="7">
    <location>
        <begin position="504"/>
        <end position="514"/>
    </location>
</feature>
<dbReference type="Gene3D" id="3.40.50.880">
    <property type="match status" value="1"/>
</dbReference>
<keyword evidence="6" id="KW-0460">Magnesium</keyword>
<dbReference type="STRING" id="81409.SAMN04515656_10443"/>
<dbReference type="Pfam" id="PF02769">
    <property type="entry name" value="AIRS_C"/>
    <property type="match status" value="1"/>
</dbReference>
<dbReference type="SUPFAM" id="SSF52317">
    <property type="entry name" value="Class I glutamine amidotransferase-like"/>
    <property type="match status" value="1"/>
</dbReference>
<evidence type="ECO:0000256" key="6">
    <source>
        <dbReference type="ARBA" id="ARBA00022842"/>
    </source>
</evidence>
<dbReference type="Pfam" id="PF13507">
    <property type="entry name" value="GATase_5"/>
    <property type="match status" value="1"/>
</dbReference>
<evidence type="ECO:0000256" key="5">
    <source>
        <dbReference type="ARBA" id="ARBA00022840"/>
    </source>
</evidence>
<keyword evidence="1" id="KW-0436">Ligase</keyword>
<dbReference type="CDD" id="cd02203">
    <property type="entry name" value="PurL_repeat1"/>
    <property type="match status" value="1"/>
</dbReference>
<dbReference type="InterPro" id="IPR041609">
    <property type="entry name" value="PurL_linker"/>
</dbReference>
<evidence type="ECO:0000256" key="2">
    <source>
        <dbReference type="ARBA" id="ARBA00022723"/>
    </source>
</evidence>
<dbReference type="Gene3D" id="3.90.650.10">
    <property type="entry name" value="PurM-like C-terminal domain"/>
    <property type="match status" value="2"/>
</dbReference>
<evidence type="ECO:0000313" key="11">
    <source>
        <dbReference type="Proteomes" id="UP000199394"/>
    </source>
</evidence>
<sequence length="1277" mass="138785">MKMFKGEYFALSFQISLKKVAKKAKREYNSCIKYKGGVVVIKRYFVEKKPGFNTEAMALAETFRKILNIKGLRGIRIIYRYDVEMLDDDIMEKAKNIIFSEPNVDDVGEDAIAFSDGERVFATEYLPGQYDQHGDSAAQCIQILAGNRPAIKVAKLVVVDGDIDDTQCDRIKEYMINPVDSREASLETRQTLSDATKEPAPIERIEGFCHYSPEALETYRVKMGFAMSPADIAFVQTYFRDEEKREPSLTELKVIDTYWSDHCRHTTFSTCLEAISFEKGPVNVAVAEAFEKYDGTRDVLYGADTKRPVTLMDLAVIGTKDIKARGLIPDLDESEEINACSVNISVDHDGEDEDWLLMFKNETHNHPTEIEPFGGAATCLGGAIRDPLSGRSYVYQAMRLTGAWDPRAAIEDTLPGKLPQRKISQEAAHGYSSYGNQIGLATGQVVEVYDPGFLAKRMEVGAVIAAVPKENVRRERPQPGDIILLVGGKTGRDGCGGATGSSKAHTEESIHESGAEVQKGNPVEERKIQRLFRNPELARMILRCNDFGAGGVSVAIGELAESLDIDLDKVPKKYEGLDGTELAISESQERMAVVVAESDVDAFIAMGNAENLEVTPVAVVTDTGRLVMKWRGDTILDLSRAFLDTNGAAQYTDVVVREPEEKPSFETTGDIVGRTLEMMADLNVASQKGLSEMFDATIGAGTVTMPFGGEYALTPQDGMAAKIPVEHGDTNTCSIMTYGYNPEVAKWSPFHGGISAVVESLAKVVAMGGDFRKTRLSFQEYFERLGDDPEKWGRPFAALLGAFEAQQALGIPAIGGKDSMSGTFEDLTVPPTIISFAVTAGRVDRIVTGELKKPGHKLYLCGIARDDKGLVDYDSVARMLDGVHEMTKSARVVAAKAVGQKGVMEALAKMAMGNKVGIRLSDGLDEAFLFSSNCGAIIVEATEDLDHALLLGETTADPAITLGDIRIDLDAVIEAWQGTMAGVYPENVSVEGPVENVSYTAGPVISSTKTIAAPRVFIPVFPGTNCEYDSAKAFEKAGAIPETVIFRNRTAQDIESSIADMVRAIKNAQMIMIPGGFSAGDQPDGSGKFIAAVFRNQAMQDAVMDLIKNRDGLMLGICNGFQALIKLGLVPYGEIVDIKPEMPTLTYNTIGRHISAIPMTKVVSNLSPWLSGTEVGATYRVPVSHGEGRFIASDAVMAELIQKGQIATQYVDAQGNATMDGRYNLNGSTYAVEGITSADGRILGKMGHSERVGTGLYQNIPGEKDQKIFESGVKYFK</sequence>
<dbReference type="CDD" id="cd02204">
    <property type="entry name" value="PurL_repeat2"/>
    <property type="match status" value="1"/>
</dbReference>
<dbReference type="GO" id="GO:0046872">
    <property type="term" value="F:metal ion binding"/>
    <property type="evidence" value="ECO:0007669"/>
    <property type="project" value="UniProtKB-KW"/>
</dbReference>
<name>A0A1H3YNU4_9FIRM</name>
<reference evidence="10 11" key="1">
    <citation type="submission" date="2016-10" db="EMBL/GenBank/DDBJ databases">
        <authorList>
            <person name="de Groot N.N."/>
        </authorList>
    </citation>
    <scope>NUCLEOTIDE SEQUENCE [LARGE SCALE GENOMIC DNA]</scope>
    <source>
        <strain evidence="10 11">SR12</strain>
    </source>
</reference>
<dbReference type="InterPro" id="IPR029062">
    <property type="entry name" value="Class_I_gatase-like"/>
</dbReference>
<dbReference type="GO" id="GO:0005737">
    <property type="term" value="C:cytoplasm"/>
    <property type="evidence" value="ECO:0007669"/>
    <property type="project" value="TreeGrafter"/>
</dbReference>
<dbReference type="PROSITE" id="PS51273">
    <property type="entry name" value="GATASE_TYPE_1"/>
    <property type="match status" value="1"/>
</dbReference>
<feature type="domain" description="PurM-like C-terminal" evidence="8">
    <location>
        <begin position="478"/>
        <end position="630"/>
    </location>
</feature>
<proteinExistence type="predicted"/>
<dbReference type="NCBIfam" id="TIGR01857">
    <property type="entry name" value="FGAM-synthase"/>
    <property type="match status" value="1"/>
</dbReference>
<gene>
    <name evidence="10" type="ORF">SAMN04515656_10443</name>
</gene>
<evidence type="ECO:0000256" key="3">
    <source>
        <dbReference type="ARBA" id="ARBA00022741"/>
    </source>
</evidence>
<dbReference type="PANTHER" id="PTHR10099:SF1">
    <property type="entry name" value="PHOSPHORIBOSYLFORMYLGLYCINAMIDINE SYNTHASE"/>
    <property type="match status" value="1"/>
</dbReference>
<dbReference type="Gene3D" id="3.30.1330.10">
    <property type="entry name" value="PurM-like, N-terminal domain"/>
    <property type="match status" value="2"/>
</dbReference>
<dbReference type="FunFam" id="3.30.1330.10:FF:000013">
    <property type="entry name" value="Phosphoribosylformylglycinamidine synthase"/>
    <property type="match status" value="1"/>
</dbReference>
<keyword evidence="2" id="KW-0479">Metal-binding</keyword>
<dbReference type="SUPFAM" id="SSF55326">
    <property type="entry name" value="PurM N-terminal domain-like"/>
    <property type="match status" value="2"/>
</dbReference>
<dbReference type="InterPro" id="IPR036921">
    <property type="entry name" value="PurM-like_N_sf"/>
</dbReference>
<feature type="region of interest" description="Disordered" evidence="7">
    <location>
        <begin position="494"/>
        <end position="522"/>
    </location>
</feature>
<keyword evidence="3" id="KW-0547">Nucleotide-binding</keyword>
<dbReference type="SMART" id="SM01211">
    <property type="entry name" value="GATase_5"/>
    <property type="match status" value="1"/>
</dbReference>
<evidence type="ECO:0000313" key="10">
    <source>
        <dbReference type="EMBL" id="SEA13216.1"/>
    </source>
</evidence>
<evidence type="ECO:0000256" key="7">
    <source>
        <dbReference type="SAM" id="MobiDB-lite"/>
    </source>
</evidence>
<evidence type="ECO:0000259" key="8">
    <source>
        <dbReference type="Pfam" id="PF02769"/>
    </source>
</evidence>
<keyword evidence="5" id="KW-0067">ATP-binding</keyword>
<dbReference type="GO" id="GO:0005524">
    <property type="term" value="F:ATP binding"/>
    <property type="evidence" value="ECO:0007669"/>
    <property type="project" value="UniProtKB-KW"/>
</dbReference>
<evidence type="ECO:0000259" key="9">
    <source>
        <dbReference type="Pfam" id="PF18072"/>
    </source>
</evidence>
<keyword evidence="4" id="KW-0658">Purine biosynthesis</keyword>
<feature type="domain" description="Phosphoribosylformylglycinamidine synthase linker" evidence="9">
    <location>
        <begin position="216"/>
        <end position="265"/>
    </location>
</feature>